<dbReference type="Proteomes" id="UP001156831">
    <property type="component" value="Unassembled WGS sequence"/>
</dbReference>
<feature type="domain" description="YaiO beta-barrel" evidence="3">
    <location>
        <begin position="166"/>
        <end position="332"/>
    </location>
</feature>
<accession>A0ABT6JJH6</accession>
<feature type="signal peptide" evidence="2">
    <location>
        <begin position="1"/>
        <end position="21"/>
    </location>
</feature>
<keyword evidence="2" id="KW-0732">Signal</keyword>
<evidence type="ECO:0000256" key="1">
    <source>
        <dbReference type="SAM" id="MobiDB-lite"/>
    </source>
</evidence>
<dbReference type="NCBIfam" id="TIGR04390">
    <property type="entry name" value="OMP_YaiO_dom"/>
    <property type="match status" value="1"/>
</dbReference>
<dbReference type="InterPro" id="IPR011990">
    <property type="entry name" value="TPR-like_helical_dom_sf"/>
</dbReference>
<protein>
    <submittedName>
        <fullName evidence="4">YaiO family outer membrane beta-barrel protein</fullName>
    </submittedName>
</protein>
<dbReference type="SUPFAM" id="SSF48452">
    <property type="entry name" value="TPR-like"/>
    <property type="match status" value="1"/>
</dbReference>
<dbReference type="RefSeq" id="WP_280601692.1">
    <property type="nucleotide sequence ID" value="NZ_JARXRN010000025.1"/>
</dbReference>
<evidence type="ECO:0000259" key="3">
    <source>
        <dbReference type="Pfam" id="PF19413"/>
    </source>
</evidence>
<dbReference type="EMBL" id="JARXRN010000025">
    <property type="protein sequence ID" value="MDH5830828.1"/>
    <property type="molecule type" value="Genomic_DNA"/>
</dbReference>
<evidence type="ECO:0000256" key="2">
    <source>
        <dbReference type="SAM" id="SignalP"/>
    </source>
</evidence>
<comment type="caution">
    <text evidence="4">The sequence shown here is derived from an EMBL/GenBank/DDBJ whole genome shotgun (WGS) entry which is preliminary data.</text>
</comment>
<keyword evidence="5" id="KW-1185">Reference proteome</keyword>
<evidence type="ECO:0000313" key="4">
    <source>
        <dbReference type="EMBL" id="MDH5830828.1"/>
    </source>
</evidence>
<name>A0ABT6JJH6_9GAMM</name>
<gene>
    <name evidence="4" type="ORF">QFW80_09920</name>
</gene>
<dbReference type="Pfam" id="PF19413">
    <property type="entry name" value="YaiO"/>
    <property type="match status" value="1"/>
</dbReference>
<feature type="region of interest" description="Disordered" evidence="1">
    <location>
        <begin position="130"/>
        <end position="154"/>
    </location>
</feature>
<feature type="chain" id="PRO_5047216797" evidence="2">
    <location>
        <begin position="22"/>
        <end position="388"/>
    </location>
</feature>
<evidence type="ECO:0000313" key="5">
    <source>
        <dbReference type="Proteomes" id="UP001156831"/>
    </source>
</evidence>
<dbReference type="Pfam" id="PF14559">
    <property type="entry name" value="TPR_19"/>
    <property type="match status" value="1"/>
</dbReference>
<reference evidence="4 5" key="1">
    <citation type="submission" date="2023-04" db="EMBL/GenBank/DDBJ databases">
        <title>Luteimonas sp. M1R5S18.</title>
        <authorList>
            <person name="Sun J.-Q."/>
        </authorList>
    </citation>
    <scope>NUCLEOTIDE SEQUENCE [LARGE SCALE GENOMIC DNA]</scope>
    <source>
        <strain evidence="4 5">M1R5S18</strain>
    </source>
</reference>
<dbReference type="Gene3D" id="1.25.40.10">
    <property type="entry name" value="Tetratricopeptide repeat domain"/>
    <property type="match status" value="1"/>
</dbReference>
<proteinExistence type="predicted"/>
<sequence>MRVARSVLAALLALAGTQAAAQVGPEVDARLAAQDWAGAERLLRARLAVAPDDDAARFQLARVLAWQQRAAEALPLYDALLAREPGNADYLFGRAQAQLWSGDRAAAQASVARLEAITPGYPGVDDLRRQMTPDPAPAPMQAAAPERPAGDRLVDGGDPVAPRMREIGLGLRHEWLTQGLEAWQGQRLDVSGRGDGRGWYVAAARERRFGLVDSGLEAGIALPVAPRWTLQLDGGAWPGSDFQPRWFGDVRMQHAFEGGTVLAAGLRRTRYPEATVERLALALEQYVGDWRLGYTFNRTDVDGERVNGHDAAVDRYYGERDVIGLRLTAGSEDVQQGTGIVASRVRALALQGRHGLSSTWSLQWGVGYVRQGDFHDRRWLQLGVRRAF</sequence>
<dbReference type="InterPro" id="IPR030887">
    <property type="entry name" value="Beta-barrel_YaiO"/>
</dbReference>
<organism evidence="4 5">
    <name type="scientific">Luteimonas rhizosphaericola</name>
    <dbReference type="NCBI Taxonomy" id="3042024"/>
    <lineage>
        <taxon>Bacteria</taxon>
        <taxon>Pseudomonadati</taxon>
        <taxon>Pseudomonadota</taxon>
        <taxon>Gammaproteobacteria</taxon>
        <taxon>Lysobacterales</taxon>
        <taxon>Lysobacteraceae</taxon>
        <taxon>Luteimonas</taxon>
    </lineage>
</organism>